<dbReference type="AlphaFoldDB" id="A7THJ9"/>
<organism evidence="13">
    <name type="scientific">Vanderwaltozyma polyspora (strain ATCC 22028 / DSM 70294 / BCRC 21397 / CBS 2163 / NBRC 10782 / NRRL Y-8283 / UCD 57-17)</name>
    <name type="common">Kluyveromyces polysporus</name>
    <dbReference type="NCBI Taxonomy" id="436907"/>
    <lineage>
        <taxon>Eukaryota</taxon>
        <taxon>Fungi</taxon>
        <taxon>Dikarya</taxon>
        <taxon>Ascomycota</taxon>
        <taxon>Saccharomycotina</taxon>
        <taxon>Saccharomycetes</taxon>
        <taxon>Saccharomycetales</taxon>
        <taxon>Saccharomycetaceae</taxon>
        <taxon>Vanderwaltozyma</taxon>
    </lineage>
</organism>
<dbReference type="PANTHER" id="PTHR28188">
    <property type="entry name" value="MITOCHONDRIAL IMPORT RECEPTOR SUBUNIT TOM5"/>
    <property type="match status" value="1"/>
</dbReference>
<dbReference type="GO" id="GO:0045040">
    <property type="term" value="P:protein insertion into mitochondrial outer membrane"/>
    <property type="evidence" value="ECO:0007669"/>
    <property type="project" value="EnsemblFungi"/>
</dbReference>
<keyword evidence="4" id="KW-1000">Mitochondrion outer membrane</keyword>
<keyword evidence="6 11" id="KW-1133">Transmembrane helix</keyword>
<evidence type="ECO:0000256" key="5">
    <source>
        <dbReference type="ARBA" id="ARBA00022927"/>
    </source>
</evidence>
<evidence type="ECO:0000256" key="7">
    <source>
        <dbReference type="ARBA" id="ARBA00023128"/>
    </source>
</evidence>
<evidence type="ECO:0000256" key="4">
    <source>
        <dbReference type="ARBA" id="ARBA00022787"/>
    </source>
</evidence>
<keyword evidence="8 11" id="KW-0472">Membrane</keyword>
<dbReference type="GO" id="GO:0008320">
    <property type="term" value="F:protein transmembrane transporter activity"/>
    <property type="evidence" value="ECO:0007669"/>
    <property type="project" value="EnsemblFungi"/>
</dbReference>
<dbReference type="EMBL" id="DS480391">
    <property type="protein sequence ID" value="EDO18323.1"/>
    <property type="molecule type" value="Genomic_DNA"/>
</dbReference>
<evidence type="ECO:0000256" key="10">
    <source>
        <dbReference type="SAM" id="MobiDB-lite"/>
    </source>
</evidence>
<evidence type="ECO:0000313" key="12">
    <source>
        <dbReference type="EMBL" id="EDO18323.1"/>
    </source>
</evidence>
<keyword evidence="2" id="KW-0813">Transport</keyword>
<dbReference type="HOGENOM" id="CLU_209440_1_1_1"/>
<accession>A7THJ9</accession>
<evidence type="ECO:0000256" key="2">
    <source>
        <dbReference type="ARBA" id="ARBA00022448"/>
    </source>
</evidence>
<evidence type="ECO:0000256" key="6">
    <source>
        <dbReference type="ARBA" id="ARBA00022989"/>
    </source>
</evidence>
<name>A7THJ9_VANPO</name>
<evidence type="ECO:0008006" key="14">
    <source>
        <dbReference type="Google" id="ProtNLM"/>
    </source>
</evidence>
<dbReference type="GO" id="GO:0070096">
    <property type="term" value="P:mitochondrial outer membrane translocase complex assembly"/>
    <property type="evidence" value="ECO:0007669"/>
    <property type="project" value="EnsemblFungi"/>
</dbReference>
<proteinExistence type="inferred from homology"/>
<dbReference type="OrthoDB" id="3999796at2759"/>
<comment type="similarity">
    <text evidence="9">Belongs to the Tom5 family.</text>
</comment>
<dbReference type="InParanoid" id="A7THJ9"/>
<evidence type="ECO:0000313" key="13">
    <source>
        <dbReference type="Proteomes" id="UP000000267"/>
    </source>
</evidence>
<evidence type="ECO:0000256" key="1">
    <source>
        <dbReference type="ARBA" id="ARBA00004572"/>
    </source>
</evidence>
<evidence type="ECO:0000256" key="8">
    <source>
        <dbReference type="ARBA" id="ARBA00023136"/>
    </source>
</evidence>
<keyword evidence="7" id="KW-0496">Mitochondrion</keyword>
<keyword evidence="5" id="KW-0653">Protein transport</keyword>
<feature type="region of interest" description="Disordered" evidence="10">
    <location>
        <begin position="1"/>
        <end position="22"/>
    </location>
</feature>
<dbReference type="Pfam" id="PF10642">
    <property type="entry name" value="Tom5"/>
    <property type="match status" value="1"/>
</dbReference>
<dbReference type="PhylomeDB" id="A7THJ9"/>
<reference evidence="12 13" key="1">
    <citation type="journal article" date="2007" name="Proc. Natl. Acad. Sci. U.S.A.">
        <title>Independent sorting-out of thousands of duplicated gene pairs in two yeast species descended from a whole-genome duplication.</title>
        <authorList>
            <person name="Scannell D.R."/>
            <person name="Frank A.C."/>
            <person name="Conant G.C."/>
            <person name="Byrne K.P."/>
            <person name="Woolfit M."/>
            <person name="Wolfe K.H."/>
        </authorList>
    </citation>
    <scope>NUCLEOTIDE SEQUENCE [LARGE SCALE GENOMIC DNA]</scope>
    <source>
        <strain evidence="13">ATCC 22028 / DSM 70294 / BCRC 21397 / CBS 2163 / NBRC 10782 / NRRL Y-8283 / UCD 57-17</strain>
    </source>
</reference>
<dbReference type="GO" id="GO:0005742">
    <property type="term" value="C:mitochondrial outer membrane translocase complex"/>
    <property type="evidence" value="ECO:0007669"/>
    <property type="project" value="EnsemblFungi"/>
</dbReference>
<sequence>MFGLPQGEPSAEEKKQHQDQTNATVRNAAYAAIFLWVSPMVWHFVQKQWK</sequence>
<evidence type="ECO:0000256" key="11">
    <source>
        <dbReference type="SAM" id="Phobius"/>
    </source>
</evidence>
<dbReference type="Proteomes" id="UP000000267">
    <property type="component" value="Unassembled WGS sequence"/>
</dbReference>
<keyword evidence="3 11" id="KW-0812">Transmembrane</keyword>
<dbReference type="PANTHER" id="PTHR28188:SF1">
    <property type="entry name" value="MITOCHONDRIAL IMPORT RECEPTOR SUBUNIT TOM5"/>
    <property type="match status" value="1"/>
</dbReference>
<gene>
    <name evidence="12" type="ORF">Kpol_1039p72</name>
</gene>
<feature type="transmembrane region" description="Helical" evidence="11">
    <location>
        <begin position="28"/>
        <end position="45"/>
    </location>
</feature>
<protein>
    <recommendedName>
        <fullName evidence="14">Mitochondrial import receptor subunit TOM5</fullName>
    </recommendedName>
</protein>
<dbReference type="eggNOG" id="ENOG502SD3F">
    <property type="taxonomic scope" value="Eukaryota"/>
</dbReference>
<keyword evidence="13" id="KW-1185">Reference proteome</keyword>
<dbReference type="OMA" id="SPIVWHF"/>
<dbReference type="GeneID" id="5546605"/>
<dbReference type="InterPro" id="IPR019603">
    <property type="entry name" value="Tom5"/>
</dbReference>
<dbReference type="RefSeq" id="XP_001646181.1">
    <property type="nucleotide sequence ID" value="XM_001646131.1"/>
</dbReference>
<evidence type="ECO:0000256" key="9">
    <source>
        <dbReference type="ARBA" id="ARBA00025716"/>
    </source>
</evidence>
<evidence type="ECO:0000256" key="3">
    <source>
        <dbReference type="ARBA" id="ARBA00022692"/>
    </source>
</evidence>
<comment type="subcellular location">
    <subcellularLocation>
        <location evidence="1">Mitochondrion outer membrane</location>
        <topology evidence="1">Single-pass membrane protein</topology>
    </subcellularLocation>
</comment>
<dbReference type="GO" id="GO:0006626">
    <property type="term" value="P:protein targeting to mitochondrion"/>
    <property type="evidence" value="ECO:0007669"/>
    <property type="project" value="EnsemblFungi"/>
</dbReference>
<dbReference type="FunCoup" id="A7THJ9">
    <property type="interactions" value="34"/>
</dbReference>
<dbReference type="KEGG" id="vpo:Kpol_1039p72"/>